<accession>A0A1W2E4Z5</accession>
<dbReference type="GO" id="GO:0005524">
    <property type="term" value="F:ATP binding"/>
    <property type="evidence" value="ECO:0007669"/>
    <property type="project" value="InterPro"/>
</dbReference>
<evidence type="ECO:0000256" key="4">
    <source>
        <dbReference type="ARBA" id="ARBA00022833"/>
    </source>
</evidence>
<reference evidence="6 7" key="1">
    <citation type="submission" date="2017-04" db="EMBL/GenBank/DDBJ databases">
        <authorList>
            <person name="Afonso C.L."/>
            <person name="Miller P.J."/>
            <person name="Scott M.A."/>
            <person name="Spackman E."/>
            <person name="Goraichik I."/>
            <person name="Dimitrov K.M."/>
            <person name="Suarez D.L."/>
            <person name="Swayne D.E."/>
        </authorList>
    </citation>
    <scope>NUCLEOTIDE SEQUENCE [LARGE SCALE GENOMIC DNA]</scope>
    <source>
        <strain evidence="6 7">CGMCC 1.10972</strain>
    </source>
</reference>
<dbReference type="PANTHER" id="PTHR43462:SF1">
    <property type="entry name" value="ALANYL-TRNA EDITING PROTEIN AARSD1"/>
    <property type="match status" value="1"/>
</dbReference>
<keyword evidence="3" id="KW-0479">Metal-binding</keyword>
<evidence type="ECO:0000256" key="3">
    <source>
        <dbReference type="ARBA" id="ARBA00022723"/>
    </source>
</evidence>
<dbReference type="EMBL" id="FWXR01000021">
    <property type="protein sequence ID" value="SMD04839.1"/>
    <property type="molecule type" value="Genomic_DNA"/>
</dbReference>
<organism evidence="6 7">
    <name type="scientific">Fulvimarina manganoxydans</name>
    <dbReference type="NCBI Taxonomy" id="937218"/>
    <lineage>
        <taxon>Bacteria</taxon>
        <taxon>Pseudomonadati</taxon>
        <taxon>Pseudomonadota</taxon>
        <taxon>Alphaproteobacteria</taxon>
        <taxon>Hyphomicrobiales</taxon>
        <taxon>Aurantimonadaceae</taxon>
        <taxon>Fulvimarina</taxon>
    </lineage>
</organism>
<dbReference type="GO" id="GO:0002161">
    <property type="term" value="F:aminoacyl-tRNA deacylase activity"/>
    <property type="evidence" value="ECO:0007669"/>
    <property type="project" value="UniProtKB-ARBA"/>
</dbReference>
<evidence type="ECO:0000256" key="2">
    <source>
        <dbReference type="ARBA" id="ARBA00004496"/>
    </source>
</evidence>
<dbReference type="SUPFAM" id="SSF55186">
    <property type="entry name" value="ThrRS/AlaRS common domain"/>
    <property type="match status" value="1"/>
</dbReference>
<dbReference type="OrthoDB" id="9812949at2"/>
<sequence length="252" mass="27401">MDQPSAETNPGTERVYQDDAYLSTMEAKLLRIEGERGLVFDRTNFFATGGGQPGDTGHVELADGRTIPIVETAYSPDKRDVVMFAGPEADLPAPGETLTLHIDWPRRYRLMRMHTACHLLTVVCPFPITGAAVGEMESRVDFDMGSEAPDKAAVTDALMALVRANHPVFTQTITEAELDANPGLVKSKHVKPPRSTGTVRLVAIGENGAIDTQPCGGTHVSETGELGEIHIGKIEKKGRENRRFRIRFGPPA</sequence>
<proteinExistence type="predicted"/>
<dbReference type="SMART" id="SM00863">
    <property type="entry name" value="tRNA_SAD"/>
    <property type="match status" value="1"/>
</dbReference>
<dbReference type="Proteomes" id="UP000192656">
    <property type="component" value="Unassembled WGS sequence"/>
</dbReference>
<dbReference type="InterPro" id="IPR012947">
    <property type="entry name" value="tRNA_SAD"/>
</dbReference>
<dbReference type="PROSITE" id="PS50860">
    <property type="entry name" value="AA_TRNA_LIGASE_II_ALA"/>
    <property type="match status" value="1"/>
</dbReference>
<dbReference type="Gene3D" id="2.40.30.130">
    <property type="match status" value="1"/>
</dbReference>
<name>A0A1W2E4Z5_9HYPH</name>
<dbReference type="InterPro" id="IPR051335">
    <property type="entry name" value="Alanyl-tRNA_Editing_Enzymes"/>
</dbReference>
<dbReference type="PANTHER" id="PTHR43462">
    <property type="entry name" value="ALANYL-TRNA EDITING PROTEIN"/>
    <property type="match status" value="1"/>
</dbReference>
<dbReference type="SUPFAM" id="SSF50447">
    <property type="entry name" value="Translation proteins"/>
    <property type="match status" value="1"/>
</dbReference>
<dbReference type="InterPro" id="IPR009000">
    <property type="entry name" value="Transl_B-barrel_sf"/>
</dbReference>
<keyword evidence="4" id="KW-0862">Zinc</keyword>
<keyword evidence="7" id="KW-1185">Reference proteome</keyword>
<dbReference type="GO" id="GO:0004813">
    <property type="term" value="F:alanine-tRNA ligase activity"/>
    <property type="evidence" value="ECO:0007669"/>
    <property type="project" value="InterPro"/>
</dbReference>
<evidence type="ECO:0000256" key="1">
    <source>
        <dbReference type="ARBA" id="ARBA00001947"/>
    </source>
</evidence>
<keyword evidence="6" id="KW-0378">Hydrolase</keyword>
<feature type="domain" description="Alanyl-transfer RNA synthetases family profile" evidence="5">
    <location>
        <begin position="1"/>
        <end position="252"/>
    </location>
</feature>
<dbReference type="Pfam" id="PF07973">
    <property type="entry name" value="tRNA_SAD"/>
    <property type="match status" value="1"/>
</dbReference>
<comment type="subcellular location">
    <subcellularLocation>
        <location evidence="2">Cytoplasm</location>
    </subcellularLocation>
</comment>
<evidence type="ECO:0000313" key="6">
    <source>
        <dbReference type="EMBL" id="SMD04839.1"/>
    </source>
</evidence>
<gene>
    <name evidence="6" type="ORF">SAMN06297251_12131</name>
</gene>
<dbReference type="InterPro" id="IPR018163">
    <property type="entry name" value="Thr/Ala-tRNA-synth_IIc_edit"/>
</dbReference>
<dbReference type="InterPro" id="IPR018165">
    <property type="entry name" value="Ala-tRNA-synth_IIc_core"/>
</dbReference>
<dbReference type="STRING" id="937218.SAMN06297251_12131"/>
<dbReference type="Gene3D" id="3.30.980.10">
    <property type="entry name" value="Threonyl-trna Synthetase, Chain A, domain 2"/>
    <property type="match status" value="1"/>
</dbReference>
<dbReference type="GO" id="GO:0003676">
    <property type="term" value="F:nucleic acid binding"/>
    <property type="evidence" value="ECO:0007669"/>
    <property type="project" value="InterPro"/>
</dbReference>
<dbReference type="RefSeq" id="WP_084411936.1">
    <property type="nucleotide sequence ID" value="NZ_FWXR01000021.1"/>
</dbReference>
<dbReference type="AlphaFoldDB" id="A0A1W2E4Z5"/>
<comment type="cofactor">
    <cofactor evidence="1">
        <name>Zn(2+)</name>
        <dbReference type="ChEBI" id="CHEBI:29105"/>
    </cofactor>
</comment>
<evidence type="ECO:0000313" key="7">
    <source>
        <dbReference type="Proteomes" id="UP000192656"/>
    </source>
</evidence>
<evidence type="ECO:0000259" key="5">
    <source>
        <dbReference type="PROSITE" id="PS50860"/>
    </source>
</evidence>
<dbReference type="GO" id="GO:0006419">
    <property type="term" value="P:alanyl-tRNA aminoacylation"/>
    <property type="evidence" value="ECO:0007669"/>
    <property type="project" value="InterPro"/>
</dbReference>
<protein>
    <submittedName>
        <fullName evidence="6">Ala-tRNA(Pro) hydrolase</fullName>
    </submittedName>
</protein>
<dbReference type="GO" id="GO:0005737">
    <property type="term" value="C:cytoplasm"/>
    <property type="evidence" value="ECO:0007669"/>
    <property type="project" value="UniProtKB-SubCell"/>
</dbReference>
<dbReference type="GO" id="GO:0046872">
    <property type="term" value="F:metal ion binding"/>
    <property type="evidence" value="ECO:0007669"/>
    <property type="project" value="UniProtKB-KW"/>
</dbReference>